<feature type="region of interest" description="Disordered" evidence="1">
    <location>
        <begin position="35"/>
        <end position="202"/>
    </location>
</feature>
<evidence type="ECO:0000313" key="2">
    <source>
        <dbReference type="EMBL" id="CAD5232853.1"/>
    </source>
</evidence>
<feature type="compositionally biased region" description="Basic residues" evidence="1">
    <location>
        <begin position="118"/>
        <end position="128"/>
    </location>
</feature>
<name>A0A7I8X7M2_BURXY</name>
<feature type="compositionally biased region" description="Polar residues" evidence="1">
    <location>
        <begin position="169"/>
        <end position="178"/>
    </location>
</feature>
<evidence type="ECO:0000256" key="1">
    <source>
        <dbReference type="SAM" id="MobiDB-lite"/>
    </source>
</evidence>
<keyword evidence="3" id="KW-1185">Reference proteome</keyword>
<comment type="caution">
    <text evidence="2">The sequence shown here is derived from an EMBL/GenBank/DDBJ whole genome shotgun (WGS) entry which is preliminary data.</text>
</comment>
<reference evidence="2" key="1">
    <citation type="submission" date="2020-09" db="EMBL/GenBank/DDBJ databases">
        <authorList>
            <person name="Kikuchi T."/>
        </authorList>
    </citation>
    <scope>NUCLEOTIDE SEQUENCE</scope>
    <source>
        <strain evidence="2">Ka4C1</strain>
    </source>
</reference>
<gene>
    <name evidence="2" type="ORF">BXYJ_LOCUS12944</name>
</gene>
<dbReference type="EMBL" id="CAJFCV020000005">
    <property type="protein sequence ID" value="CAG9125935.1"/>
    <property type="molecule type" value="Genomic_DNA"/>
</dbReference>
<proteinExistence type="predicted"/>
<accession>A0A7I8X7M2</accession>
<protein>
    <submittedName>
        <fullName evidence="2">(pine wood nematode) hypothetical protein</fullName>
    </submittedName>
</protein>
<feature type="compositionally biased region" description="Basic and acidic residues" evidence="1">
    <location>
        <begin position="154"/>
        <end position="168"/>
    </location>
</feature>
<dbReference type="EMBL" id="CAJFDI010000005">
    <property type="protein sequence ID" value="CAD5232853.1"/>
    <property type="molecule type" value="Genomic_DNA"/>
</dbReference>
<organism evidence="2 3">
    <name type="scientific">Bursaphelenchus xylophilus</name>
    <name type="common">Pinewood nematode worm</name>
    <name type="synonym">Aphelenchoides xylophilus</name>
    <dbReference type="NCBI Taxonomy" id="6326"/>
    <lineage>
        <taxon>Eukaryota</taxon>
        <taxon>Metazoa</taxon>
        <taxon>Ecdysozoa</taxon>
        <taxon>Nematoda</taxon>
        <taxon>Chromadorea</taxon>
        <taxon>Rhabditida</taxon>
        <taxon>Tylenchina</taxon>
        <taxon>Tylenchomorpha</taxon>
        <taxon>Aphelenchoidea</taxon>
        <taxon>Aphelenchoididae</taxon>
        <taxon>Bursaphelenchus</taxon>
    </lineage>
</organism>
<feature type="compositionally biased region" description="Basic and acidic residues" evidence="1">
    <location>
        <begin position="87"/>
        <end position="109"/>
    </location>
</feature>
<evidence type="ECO:0000313" key="3">
    <source>
        <dbReference type="Proteomes" id="UP000659654"/>
    </source>
</evidence>
<feature type="compositionally biased region" description="Basic and acidic residues" evidence="1">
    <location>
        <begin position="130"/>
        <end position="147"/>
    </location>
</feature>
<dbReference type="Proteomes" id="UP000659654">
    <property type="component" value="Unassembled WGS sequence"/>
</dbReference>
<sequence length="202" mass="22418">MMYQSVGKITADRRASESPIIALRLQTAAWDLVRDSGESQGKKKNKTETKATTLASVDPISINVPPMEPFVWDNKQEQPGKKKKSPKKDPMRPKDHKDSKESKNSKESEPTSGDTKIKTKPTSKKVTKQKVAEEKHADSRKRAESFGRKKTLTKIKEAKSKEDSKESPGRNTESTGSSENDETLKDVASLKVDPAVAPSPHY</sequence>
<feature type="compositionally biased region" description="Basic and acidic residues" evidence="1">
    <location>
        <begin position="35"/>
        <end position="49"/>
    </location>
</feature>
<dbReference type="AlphaFoldDB" id="A0A7I8X7M2"/>
<dbReference type="Proteomes" id="UP000582659">
    <property type="component" value="Unassembled WGS sequence"/>
</dbReference>